<organism evidence="1">
    <name type="scientific">Arundo donax</name>
    <name type="common">Giant reed</name>
    <name type="synonym">Donax arundinaceus</name>
    <dbReference type="NCBI Taxonomy" id="35708"/>
    <lineage>
        <taxon>Eukaryota</taxon>
        <taxon>Viridiplantae</taxon>
        <taxon>Streptophyta</taxon>
        <taxon>Embryophyta</taxon>
        <taxon>Tracheophyta</taxon>
        <taxon>Spermatophyta</taxon>
        <taxon>Magnoliopsida</taxon>
        <taxon>Liliopsida</taxon>
        <taxon>Poales</taxon>
        <taxon>Poaceae</taxon>
        <taxon>PACMAD clade</taxon>
        <taxon>Arundinoideae</taxon>
        <taxon>Arundineae</taxon>
        <taxon>Arundo</taxon>
    </lineage>
</organism>
<accession>A0A0A9G8V6</accession>
<evidence type="ECO:0000313" key="1">
    <source>
        <dbReference type="EMBL" id="JAE19889.1"/>
    </source>
</evidence>
<reference evidence="1" key="2">
    <citation type="journal article" date="2015" name="Data Brief">
        <title>Shoot transcriptome of the giant reed, Arundo donax.</title>
        <authorList>
            <person name="Barrero R.A."/>
            <person name="Guerrero F.D."/>
            <person name="Moolhuijzen P."/>
            <person name="Goolsby J.A."/>
            <person name="Tidwell J."/>
            <person name="Bellgard S.E."/>
            <person name="Bellgard M.I."/>
        </authorList>
    </citation>
    <scope>NUCLEOTIDE SEQUENCE</scope>
    <source>
        <tissue evidence="1">Shoot tissue taken approximately 20 cm above the soil surface</tissue>
    </source>
</reference>
<sequence>MFGSHLWLCSASRPVQREKYTWNPDCSDWDGTVFVLLH</sequence>
<name>A0A0A9G8V6_ARUDO</name>
<reference evidence="1" key="1">
    <citation type="submission" date="2014-09" db="EMBL/GenBank/DDBJ databases">
        <authorList>
            <person name="Magalhaes I.L.F."/>
            <person name="Oliveira U."/>
            <person name="Santos F.R."/>
            <person name="Vidigal T.H.D.A."/>
            <person name="Brescovit A.D."/>
            <person name="Santos A.J."/>
        </authorList>
    </citation>
    <scope>NUCLEOTIDE SEQUENCE</scope>
    <source>
        <tissue evidence="1">Shoot tissue taken approximately 20 cm above the soil surface</tissue>
    </source>
</reference>
<dbReference type="EMBL" id="GBRH01178007">
    <property type="protein sequence ID" value="JAE19889.1"/>
    <property type="molecule type" value="Transcribed_RNA"/>
</dbReference>
<proteinExistence type="predicted"/>
<protein>
    <submittedName>
        <fullName evidence="1">Uncharacterized protein</fullName>
    </submittedName>
</protein>
<dbReference type="AlphaFoldDB" id="A0A0A9G8V6"/>